<evidence type="ECO:0000313" key="1">
    <source>
        <dbReference type="EMBL" id="PJZ83911.1"/>
    </source>
</evidence>
<dbReference type="EMBL" id="NPDX01000004">
    <property type="protein sequence ID" value="PJZ83911.1"/>
    <property type="molecule type" value="Genomic_DNA"/>
</dbReference>
<keyword evidence="2" id="KW-1185">Reference proteome</keyword>
<dbReference type="AlphaFoldDB" id="A0A2N0AI39"/>
<reference evidence="1 2" key="1">
    <citation type="submission" date="2017-07" db="EMBL/GenBank/DDBJ databases">
        <title>Leptospira spp. isolated from tropical soils.</title>
        <authorList>
            <person name="Thibeaux R."/>
            <person name="Iraola G."/>
            <person name="Ferres I."/>
            <person name="Bierque E."/>
            <person name="Girault D."/>
            <person name="Soupe-Gilbert M.-E."/>
            <person name="Picardeau M."/>
            <person name="Goarant C."/>
        </authorList>
    </citation>
    <scope>NUCLEOTIDE SEQUENCE [LARGE SCALE GENOMIC DNA]</scope>
    <source>
        <strain evidence="1 2">FH2-B-A1</strain>
    </source>
</reference>
<accession>A0A2N0AI39</accession>
<gene>
    <name evidence="1" type="ORF">CH364_14195</name>
</gene>
<protein>
    <submittedName>
        <fullName evidence="1">Uncharacterized protein</fullName>
    </submittedName>
</protein>
<comment type="caution">
    <text evidence="1">The sequence shown here is derived from an EMBL/GenBank/DDBJ whole genome shotgun (WGS) entry which is preliminary data.</text>
</comment>
<proteinExistence type="predicted"/>
<name>A0A2N0AI39_9LEPT</name>
<evidence type="ECO:0000313" key="2">
    <source>
        <dbReference type="Proteomes" id="UP000232145"/>
    </source>
</evidence>
<dbReference type="Proteomes" id="UP000232145">
    <property type="component" value="Unassembled WGS sequence"/>
</dbReference>
<organism evidence="1 2">
    <name type="scientific">Leptospira harrisiae</name>
    <dbReference type="NCBI Taxonomy" id="2023189"/>
    <lineage>
        <taxon>Bacteria</taxon>
        <taxon>Pseudomonadati</taxon>
        <taxon>Spirochaetota</taxon>
        <taxon>Spirochaetia</taxon>
        <taxon>Leptospirales</taxon>
        <taxon>Leptospiraceae</taxon>
        <taxon>Leptospira</taxon>
    </lineage>
</organism>
<sequence>MLSHPTCRLISKEEFFMKLTITLFSLFVITSASFAICPGKEKRSCPGHDKLIECPHDGK</sequence>